<evidence type="ECO:0000313" key="8">
    <source>
        <dbReference type="EMBL" id="GGD09493.1"/>
    </source>
</evidence>
<dbReference type="Proteomes" id="UP000613582">
    <property type="component" value="Unassembled WGS sequence"/>
</dbReference>
<dbReference type="RefSeq" id="WP_188158743.1">
    <property type="nucleotide sequence ID" value="NZ_BMGH01000001.1"/>
</dbReference>
<evidence type="ECO:0000256" key="2">
    <source>
        <dbReference type="ARBA" id="ARBA00009399"/>
    </source>
</evidence>
<dbReference type="AlphaFoldDB" id="A0A8J2V5P6"/>
<dbReference type="Pfam" id="PF04138">
    <property type="entry name" value="GtrA_DPMS_TM"/>
    <property type="match status" value="1"/>
</dbReference>
<keyword evidence="3 6" id="KW-0812">Transmembrane</keyword>
<evidence type="ECO:0000256" key="6">
    <source>
        <dbReference type="SAM" id="Phobius"/>
    </source>
</evidence>
<gene>
    <name evidence="8" type="ORF">GCM10011342_17950</name>
</gene>
<feature type="transmembrane region" description="Helical" evidence="6">
    <location>
        <begin position="49"/>
        <end position="73"/>
    </location>
</feature>
<sequence>MPLRSLHRTLLTGPAAAAGPQFVRFVVAGIANTVFGFLVFWIANQGLGWHIALANAAGYALSLVLAYLLNRFFVFSDQIAVKGSVALFLACFAAAFVVNQAVLWGVDALSGWHPGIVQLIAMASYTLVFFLLNKLVVFAGHPADRPLPEGPADGGADS</sequence>
<dbReference type="PANTHER" id="PTHR38459">
    <property type="entry name" value="PROPHAGE BACTOPRENOL-LINKED GLUCOSE TRANSLOCASE HOMOLOG"/>
    <property type="match status" value="1"/>
</dbReference>
<evidence type="ECO:0000256" key="1">
    <source>
        <dbReference type="ARBA" id="ARBA00004141"/>
    </source>
</evidence>
<keyword evidence="4 6" id="KW-1133">Transmembrane helix</keyword>
<evidence type="ECO:0000256" key="5">
    <source>
        <dbReference type="ARBA" id="ARBA00023136"/>
    </source>
</evidence>
<feature type="transmembrane region" description="Helical" evidence="6">
    <location>
        <begin position="21"/>
        <end position="43"/>
    </location>
</feature>
<accession>A0A8J2V5P6</accession>
<feature type="transmembrane region" description="Helical" evidence="6">
    <location>
        <begin position="85"/>
        <end position="106"/>
    </location>
</feature>
<dbReference type="GO" id="GO:0000271">
    <property type="term" value="P:polysaccharide biosynthetic process"/>
    <property type="evidence" value="ECO:0007669"/>
    <property type="project" value="InterPro"/>
</dbReference>
<comment type="caution">
    <text evidence="8">The sequence shown here is derived from an EMBL/GenBank/DDBJ whole genome shotgun (WGS) entry which is preliminary data.</text>
</comment>
<keyword evidence="9" id="KW-1185">Reference proteome</keyword>
<protein>
    <recommendedName>
        <fullName evidence="7">GtrA/DPMS transmembrane domain-containing protein</fullName>
    </recommendedName>
</protein>
<keyword evidence="5 6" id="KW-0472">Membrane</keyword>
<comment type="similarity">
    <text evidence="2">Belongs to the GtrA family.</text>
</comment>
<evidence type="ECO:0000256" key="3">
    <source>
        <dbReference type="ARBA" id="ARBA00022692"/>
    </source>
</evidence>
<reference evidence="8" key="2">
    <citation type="submission" date="2020-09" db="EMBL/GenBank/DDBJ databases">
        <authorList>
            <person name="Sun Q."/>
            <person name="Zhou Y."/>
        </authorList>
    </citation>
    <scope>NUCLEOTIDE SEQUENCE</scope>
    <source>
        <strain evidence="8">CGMCC 1.12921</strain>
    </source>
</reference>
<proteinExistence type="inferred from homology"/>
<organism evidence="8 9">
    <name type="scientific">Aquisalinus flavus</name>
    <dbReference type="NCBI Taxonomy" id="1526572"/>
    <lineage>
        <taxon>Bacteria</taxon>
        <taxon>Pseudomonadati</taxon>
        <taxon>Pseudomonadota</taxon>
        <taxon>Alphaproteobacteria</taxon>
        <taxon>Parvularculales</taxon>
        <taxon>Parvularculaceae</taxon>
        <taxon>Aquisalinus</taxon>
    </lineage>
</organism>
<name>A0A8J2V5P6_9PROT</name>
<reference evidence="8" key="1">
    <citation type="journal article" date="2014" name="Int. J. Syst. Evol. Microbiol.">
        <title>Complete genome sequence of Corynebacterium casei LMG S-19264T (=DSM 44701T), isolated from a smear-ripened cheese.</title>
        <authorList>
            <consortium name="US DOE Joint Genome Institute (JGI-PGF)"/>
            <person name="Walter F."/>
            <person name="Albersmeier A."/>
            <person name="Kalinowski J."/>
            <person name="Ruckert C."/>
        </authorList>
    </citation>
    <scope>NUCLEOTIDE SEQUENCE</scope>
    <source>
        <strain evidence="8">CGMCC 1.12921</strain>
    </source>
</reference>
<evidence type="ECO:0000256" key="4">
    <source>
        <dbReference type="ARBA" id="ARBA00022989"/>
    </source>
</evidence>
<dbReference type="EMBL" id="BMGH01000001">
    <property type="protein sequence ID" value="GGD09493.1"/>
    <property type="molecule type" value="Genomic_DNA"/>
</dbReference>
<dbReference type="InterPro" id="IPR007267">
    <property type="entry name" value="GtrA_DPMS_TM"/>
</dbReference>
<feature type="domain" description="GtrA/DPMS transmembrane" evidence="7">
    <location>
        <begin position="24"/>
        <end position="138"/>
    </location>
</feature>
<evidence type="ECO:0000259" key="7">
    <source>
        <dbReference type="Pfam" id="PF04138"/>
    </source>
</evidence>
<feature type="transmembrane region" description="Helical" evidence="6">
    <location>
        <begin position="112"/>
        <end position="132"/>
    </location>
</feature>
<dbReference type="GO" id="GO:0005886">
    <property type="term" value="C:plasma membrane"/>
    <property type="evidence" value="ECO:0007669"/>
    <property type="project" value="TreeGrafter"/>
</dbReference>
<dbReference type="PANTHER" id="PTHR38459:SF1">
    <property type="entry name" value="PROPHAGE BACTOPRENOL-LINKED GLUCOSE TRANSLOCASE HOMOLOG"/>
    <property type="match status" value="1"/>
</dbReference>
<comment type="subcellular location">
    <subcellularLocation>
        <location evidence="1">Membrane</location>
        <topology evidence="1">Multi-pass membrane protein</topology>
    </subcellularLocation>
</comment>
<evidence type="ECO:0000313" key="9">
    <source>
        <dbReference type="Proteomes" id="UP000613582"/>
    </source>
</evidence>
<dbReference type="InterPro" id="IPR051401">
    <property type="entry name" value="GtrA_CellWall_Glycosyl"/>
</dbReference>